<protein>
    <submittedName>
        <fullName evidence="2">Spx/MgsR family RNA polymerase-binding regulatory protein</fullName>
    </submittedName>
</protein>
<dbReference type="CDD" id="cd03032">
    <property type="entry name" value="ArsC_Spx"/>
    <property type="match status" value="1"/>
</dbReference>
<gene>
    <name evidence="2" type="ORF">MOZ60_07205</name>
</gene>
<dbReference type="PROSITE" id="PS51354">
    <property type="entry name" value="GLUTAREDOXIN_2"/>
    <property type="match status" value="1"/>
</dbReference>
<accession>A0AB35U8P8</accession>
<dbReference type="InterPro" id="IPR006504">
    <property type="entry name" value="Tscrpt_reg_Spx/MgsR"/>
</dbReference>
<evidence type="ECO:0000313" key="2">
    <source>
        <dbReference type="EMBL" id="MDX8419880.1"/>
    </source>
</evidence>
<comment type="caution">
    <text evidence="2">The sequence shown here is derived from an EMBL/GenBank/DDBJ whole genome shotgun (WGS) entry which is preliminary data.</text>
</comment>
<dbReference type="InterPro" id="IPR036249">
    <property type="entry name" value="Thioredoxin-like_sf"/>
</dbReference>
<dbReference type="InterPro" id="IPR006660">
    <property type="entry name" value="Arsenate_reductase-like"/>
</dbReference>
<evidence type="ECO:0000256" key="1">
    <source>
        <dbReference type="PROSITE-ProRule" id="PRU01282"/>
    </source>
</evidence>
<comment type="similarity">
    <text evidence="1">Belongs to the ArsC family.</text>
</comment>
<name>A0AB35U8P8_9FIRM</name>
<sequence>MIVVYTSPGCASCRKVKQWLKDRNIPFIEKNIFKILLNDSEIKHLLMRSENGTDDLISKRSKIIQEQRIDVDSMTLDELVQFVRKNPSVMKRPIIISENNFQVGYDDEEIGVFLPKELRSIAAHQCTPDCPNYKACGQVREGKECEKRP</sequence>
<dbReference type="SUPFAM" id="SSF52833">
    <property type="entry name" value="Thioredoxin-like"/>
    <property type="match status" value="1"/>
</dbReference>
<dbReference type="RefSeq" id="WP_108775747.1">
    <property type="nucleotide sequence ID" value="NZ_JALBUR010000016.1"/>
</dbReference>
<organism evidence="2 3">
    <name type="scientific">Grylomicrobium aquisgranensis</name>
    <dbReference type="NCBI Taxonomy" id="2926318"/>
    <lineage>
        <taxon>Bacteria</taxon>
        <taxon>Bacillati</taxon>
        <taxon>Bacillota</taxon>
        <taxon>Erysipelotrichia</taxon>
        <taxon>Erysipelotrichales</taxon>
        <taxon>Erysipelotrichaceae</taxon>
        <taxon>Grylomicrobium</taxon>
    </lineage>
</organism>
<dbReference type="PANTHER" id="PTHR30041:SF7">
    <property type="entry name" value="GLOBAL TRANSCRIPTIONAL REGULATOR SPX"/>
    <property type="match status" value="1"/>
</dbReference>
<dbReference type="Gene3D" id="3.40.30.10">
    <property type="entry name" value="Glutaredoxin"/>
    <property type="match status" value="1"/>
</dbReference>
<dbReference type="NCBIfam" id="TIGR01617">
    <property type="entry name" value="arsC_related"/>
    <property type="match status" value="1"/>
</dbReference>
<dbReference type="Pfam" id="PF03960">
    <property type="entry name" value="ArsC"/>
    <property type="match status" value="1"/>
</dbReference>
<dbReference type="PROSITE" id="PS51353">
    <property type="entry name" value="ARSC"/>
    <property type="match status" value="1"/>
</dbReference>
<dbReference type="Proteomes" id="UP001286174">
    <property type="component" value="Unassembled WGS sequence"/>
</dbReference>
<proteinExistence type="inferred from homology"/>
<keyword evidence="3" id="KW-1185">Reference proteome</keyword>
<dbReference type="NCBIfam" id="NF002459">
    <property type="entry name" value="PRK01655.1"/>
    <property type="match status" value="1"/>
</dbReference>
<dbReference type="EMBL" id="JALBUR010000016">
    <property type="protein sequence ID" value="MDX8419880.1"/>
    <property type="molecule type" value="Genomic_DNA"/>
</dbReference>
<dbReference type="AlphaFoldDB" id="A0AB35U8P8"/>
<evidence type="ECO:0000313" key="3">
    <source>
        <dbReference type="Proteomes" id="UP001286174"/>
    </source>
</evidence>
<dbReference type="PANTHER" id="PTHR30041">
    <property type="entry name" value="ARSENATE REDUCTASE"/>
    <property type="match status" value="1"/>
</dbReference>
<reference evidence="2 3" key="1">
    <citation type="submission" date="2022-03" db="EMBL/GenBank/DDBJ databases">
        <title>Novel taxa within the pig intestine.</title>
        <authorList>
            <person name="Wylensek D."/>
            <person name="Bishof K."/>
            <person name="Afrizal A."/>
            <person name="Clavel T."/>
        </authorList>
    </citation>
    <scope>NUCLEOTIDE SEQUENCE [LARGE SCALE GENOMIC DNA]</scope>
    <source>
        <strain evidence="2 3">CLA-KB-P133</strain>
    </source>
</reference>